<dbReference type="AlphaFoldDB" id="A0A1I8F3P9"/>
<evidence type="ECO:0000313" key="4">
    <source>
        <dbReference type="WBParaSite" id="maker-unitig_15806-snap-gene-0.1-mRNA-1"/>
    </source>
</evidence>
<sequence length="88" mass="8514">MRIEMRGKASLLLLLTLALLSAEAAGRPSRMSAGGARGSPGGGWGDLASPGWQRQTAAAGVGGGQGGAGPPVSKNAEVVASEVLGDSG</sequence>
<feature type="signal peptide" evidence="2">
    <location>
        <begin position="1"/>
        <end position="26"/>
    </location>
</feature>
<protein>
    <submittedName>
        <fullName evidence="4">Uncharacterized protein</fullName>
    </submittedName>
</protein>
<evidence type="ECO:0000313" key="3">
    <source>
        <dbReference type="Proteomes" id="UP000095280"/>
    </source>
</evidence>
<feature type="compositionally biased region" description="Low complexity" evidence="1">
    <location>
        <begin position="25"/>
        <end position="34"/>
    </location>
</feature>
<keyword evidence="2" id="KW-0732">Signal</keyword>
<feature type="compositionally biased region" description="Gly residues" evidence="1">
    <location>
        <begin position="35"/>
        <end position="45"/>
    </location>
</feature>
<dbReference type="Proteomes" id="UP000095280">
    <property type="component" value="Unplaced"/>
</dbReference>
<evidence type="ECO:0000256" key="2">
    <source>
        <dbReference type="SAM" id="SignalP"/>
    </source>
</evidence>
<accession>A0A1I8F3P9</accession>
<organism evidence="3 4">
    <name type="scientific">Macrostomum lignano</name>
    <dbReference type="NCBI Taxonomy" id="282301"/>
    <lineage>
        <taxon>Eukaryota</taxon>
        <taxon>Metazoa</taxon>
        <taxon>Spiralia</taxon>
        <taxon>Lophotrochozoa</taxon>
        <taxon>Platyhelminthes</taxon>
        <taxon>Rhabditophora</taxon>
        <taxon>Macrostomorpha</taxon>
        <taxon>Macrostomida</taxon>
        <taxon>Macrostomidae</taxon>
        <taxon>Macrostomum</taxon>
    </lineage>
</organism>
<reference evidence="4" key="1">
    <citation type="submission" date="2016-11" db="UniProtKB">
        <authorList>
            <consortium name="WormBaseParasite"/>
        </authorList>
    </citation>
    <scope>IDENTIFICATION</scope>
</reference>
<feature type="compositionally biased region" description="Gly residues" evidence="1">
    <location>
        <begin position="60"/>
        <end position="69"/>
    </location>
</feature>
<proteinExistence type="predicted"/>
<name>A0A1I8F3P9_9PLAT</name>
<feature type="chain" id="PRO_5009318533" evidence="2">
    <location>
        <begin position="27"/>
        <end position="88"/>
    </location>
</feature>
<dbReference type="WBParaSite" id="maker-unitig_15806-snap-gene-0.1-mRNA-1">
    <property type="protein sequence ID" value="maker-unitig_15806-snap-gene-0.1-mRNA-1"/>
    <property type="gene ID" value="maker-unitig_15806-snap-gene-0.1"/>
</dbReference>
<keyword evidence="3" id="KW-1185">Reference proteome</keyword>
<feature type="region of interest" description="Disordered" evidence="1">
    <location>
        <begin position="25"/>
        <end position="88"/>
    </location>
</feature>
<evidence type="ECO:0000256" key="1">
    <source>
        <dbReference type="SAM" id="MobiDB-lite"/>
    </source>
</evidence>